<protein>
    <recommendedName>
        <fullName evidence="4">DUF2884 family protein</fullName>
    </recommendedName>
</protein>
<dbReference type="PROSITE" id="PS51257">
    <property type="entry name" value="PROKAR_LIPOPROTEIN"/>
    <property type="match status" value="1"/>
</dbReference>
<dbReference type="RefSeq" id="WP_146309904.1">
    <property type="nucleotide sequence ID" value="NZ_VOHE01000001.1"/>
</dbReference>
<dbReference type="Proteomes" id="UP000315949">
    <property type="component" value="Unassembled WGS sequence"/>
</dbReference>
<evidence type="ECO:0008006" key="4">
    <source>
        <dbReference type="Google" id="ProtNLM"/>
    </source>
</evidence>
<comment type="caution">
    <text evidence="2">The sequence shown here is derived from an EMBL/GenBank/DDBJ whole genome shotgun (WGS) entry which is preliminary data.</text>
</comment>
<proteinExistence type="predicted"/>
<keyword evidence="1" id="KW-0732">Signal</keyword>
<evidence type="ECO:0000256" key="1">
    <source>
        <dbReference type="SAM" id="SignalP"/>
    </source>
</evidence>
<dbReference type="AlphaFoldDB" id="A0A5C5U5W3"/>
<evidence type="ECO:0000313" key="2">
    <source>
        <dbReference type="EMBL" id="TWT21731.1"/>
    </source>
</evidence>
<evidence type="ECO:0000313" key="3">
    <source>
        <dbReference type="Proteomes" id="UP000315949"/>
    </source>
</evidence>
<accession>A0A5C5U5W3</accession>
<organism evidence="2 3">
    <name type="scientific">Luteimonas wenzhouensis</name>
    <dbReference type="NCBI Taxonomy" id="2599615"/>
    <lineage>
        <taxon>Bacteria</taxon>
        <taxon>Pseudomonadati</taxon>
        <taxon>Pseudomonadota</taxon>
        <taxon>Gammaproteobacteria</taxon>
        <taxon>Lysobacterales</taxon>
        <taxon>Lysobacteraceae</taxon>
        <taxon>Luteimonas</taxon>
    </lineage>
</organism>
<keyword evidence="3" id="KW-1185">Reference proteome</keyword>
<reference evidence="2 3" key="1">
    <citation type="submission" date="2019-07" db="EMBL/GenBank/DDBJ databases">
        <title>Luteimonas sp. YD-1 nov., isolated from acidic soil.</title>
        <authorList>
            <person name="Zhou J."/>
        </authorList>
    </citation>
    <scope>NUCLEOTIDE SEQUENCE [LARGE SCALE GENOMIC DNA]</scope>
    <source>
        <strain evidence="2 3">YD-1</strain>
    </source>
</reference>
<feature type="chain" id="PRO_5022937880" description="DUF2884 family protein" evidence="1">
    <location>
        <begin position="28"/>
        <end position="233"/>
    </location>
</feature>
<dbReference type="EMBL" id="VOHE01000001">
    <property type="protein sequence ID" value="TWT21731.1"/>
    <property type="molecule type" value="Genomic_DNA"/>
</dbReference>
<dbReference type="OrthoDB" id="6057407at2"/>
<sequence>MPSTSFRLPACLAIVLAAACAAPAVPAATTPRGISGEIREDMDQARREMRADLAAARAELVQGNLELGQSPAVARRKAPAADAPPKGEITPAGDLLVDGRAVPVDLGQRRQLQAYRAQVVELALLGIDAGEQAAEAAIDAVDHGLFRLLFDAATGRLERRVERTVKRTLAPQIERICHRLPDLLESQRRLADSVPEFRPYATLDPGDVDECAREVRRGLARDGVRRTRRADTG</sequence>
<gene>
    <name evidence="2" type="ORF">FQY79_00930</name>
</gene>
<feature type="signal peptide" evidence="1">
    <location>
        <begin position="1"/>
        <end position="27"/>
    </location>
</feature>
<name>A0A5C5U5W3_9GAMM</name>